<name>A0ABV5HAM7_9FLAO</name>
<dbReference type="EMBL" id="JBHMFE010000014">
    <property type="protein sequence ID" value="MFB9108951.1"/>
    <property type="molecule type" value="Genomic_DNA"/>
</dbReference>
<accession>A0ABV5HAM7</accession>
<keyword evidence="2" id="KW-1185">Reference proteome</keyword>
<protein>
    <recommendedName>
        <fullName evidence="3">TonB C-terminal domain-containing protein</fullName>
    </recommendedName>
</protein>
<dbReference type="Proteomes" id="UP001589562">
    <property type="component" value="Unassembled WGS sequence"/>
</dbReference>
<evidence type="ECO:0008006" key="3">
    <source>
        <dbReference type="Google" id="ProtNLM"/>
    </source>
</evidence>
<gene>
    <name evidence="1" type="ORF">ACFFVK_10205</name>
</gene>
<comment type="caution">
    <text evidence="1">The sequence shown here is derived from an EMBL/GenBank/DDBJ whole genome shotgun (WGS) entry which is preliminary data.</text>
</comment>
<reference evidence="1 2" key="1">
    <citation type="submission" date="2024-09" db="EMBL/GenBank/DDBJ databases">
        <authorList>
            <person name="Sun Q."/>
            <person name="Mori K."/>
        </authorList>
    </citation>
    <scope>NUCLEOTIDE SEQUENCE [LARGE SCALE GENOMIC DNA]</scope>
    <source>
        <strain evidence="1 2">CECT 8365</strain>
    </source>
</reference>
<evidence type="ECO:0000313" key="1">
    <source>
        <dbReference type="EMBL" id="MFB9108951.1"/>
    </source>
</evidence>
<organism evidence="1 2">
    <name type="scientific">Flavobacterium gyeonganense</name>
    <dbReference type="NCBI Taxonomy" id="1310418"/>
    <lineage>
        <taxon>Bacteria</taxon>
        <taxon>Pseudomonadati</taxon>
        <taxon>Bacteroidota</taxon>
        <taxon>Flavobacteriia</taxon>
        <taxon>Flavobacteriales</taxon>
        <taxon>Flavobacteriaceae</taxon>
        <taxon>Flavobacterium</taxon>
    </lineage>
</organism>
<proteinExistence type="predicted"/>
<sequence length="283" mass="32238">MERNYKITISEPCQENWDKMTPKDNGRFCMNCSKTVVDFTAMLPNEIQRFFIQNQNASICGRFKKSQLDSITIQIPDRILYSQTHYHKIFLLALFIVMGTSLFSCADKDGNKKKIDKIEVVEDNKSQQNNSEKIPSENSESIEVSVSQKNTRVKFVKPTPTDCGETTYGNDNKSSSKTILQDSIVEADIYITGAAIETTPYYPGGINNFYQFLVNELKLPEEIESPKSRIIVSFIIEKDGSLSSFEFPKKAEPKIEAEITHVLKLYPKWQSGEQNGKKNTNQI</sequence>
<dbReference type="RefSeq" id="WP_278008518.1">
    <property type="nucleotide sequence ID" value="NZ_CP121112.1"/>
</dbReference>
<evidence type="ECO:0000313" key="2">
    <source>
        <dbReference type="Proteomes" id="UP001589562"/>
    </source>
</evidence>